<sequence>MRKWLVLMAALIALAVSAATQPVHAAGNGTLTIEKRVSVKSAASTQQTRPLAGARYELTRIHAIAGPITATDAHTYRTLTGPAAYHVVVNTDANGEATITGLAIGADYLLRELPGAGVKTPAAPVLIRFSPTRTRYTYTPKSGLLESAPVLPDTKQPAKIVQTGGQLRWPLGLVAAVMLGGLVVAFGLTMRTRQEG</sequence>
<dbReference type="EMBL" id="AZDJ01000030">
    <property type="protein sequence ID" value="KRK71027.1"/>
    <property type="molecule type" value="Genomic_DNA"/>
</dbReference>
<dbReference type="Proteomes" id="UP000051804">
    <property type="component" value="Unassembled WGS sequence"/>
</dbReference>
<feature type="transmembrane region" description="Helical" evidence="1">
    <location>
        <begin position="169"/>
        <end position="190"/>
    </location>
</feature>
<dbReference type="Gene3D" id="2.60.40.10">
    <property type="entry name" value="Immunoglobulins"/>
    <property type="match status" value="1"/>
</dbReference>
<dbReference type="RefSeq" id="WP_056951692.1">
    <property type="nucleotide sequence ID" value="NZ_AZDJ01000030.1"/>
</dbReference>
<accession>A0A0R1JPF1</accession>
<dbReference type="AlphaFoldDB" id="A0A0R1JPF1"/>
<evidence type="ECO:0000256" key="2">
    <source>
        <dbReference type="SAM" id="SignalP"/>
    </source>
</evidence>
<dbReference type="InterPro" id="IPR013783">
    <property type="entry name" value="Ig-like_fold"/>
</dbReference>
<comment type="caution">
    <text evidence="3">The sequence shown here is derived from an EMBL/GenBank/DDBJ whole genome shotgun (WGS) entry which is preliminary data.</text>
</comment>
<evidence type="ECO:0000313" key="4">
    <source>
        <dbReference type="Proteomes" id="UP000051804"/>
    </source>
</evidence>
<organism evidence="3 4">
    <name type="scientific">Lacticaseibacillus nasuensis JCM 17158</name>
    <dbReference type="NCBI Taxonomy" id="1291734"/>
    <lineage>
        <taxon>Bacteria</taxon>
        <taxon>Bacillati</taxon>
        <taxon>Bacillota</taxon>
        <taxon>Bacilli</taxon>
        <taxon>Lactobacillales</taxon>
        <taxon>Lactobacillaceae</taxon>
        <taxon>Lacticaseibacillus</taxon>
    </lineage>
</organism>
<keyword evidence="4" id="KW-1185">Reference proteome</keyword>
<evidence type="ECO:0000256" key="1">
    <source>
        <dbReference type="SAM" id="Phobius"/>
    </source>
</evidence>
<keyword evidence="2" id="KW-0732">Signal</keyword>
<dbReference type="PATRIC" id="fig|1291734.4.peg.219"/>
<name>A0A0R1JPF1_9LACO</name>
<proteinExistence type="predicted"/>
<evidence type="ECO:0000313" key="3">
    <source>
        <dbReference type="EMBL" id="KRK71027.1"/>
    </source>
</evidence>
<dbReference type="OrthoDB" id="2299625at2"/>
<keyword evidence="1" id="KW-0812">Transmembrane</keyword>
<protein>
    <submittedName>
        <fullName evidence="3">Uncharacterized protein</fullName>
    </submittedName>
</protein>
<keyword evidence="1" id="KW-1133">Transmembrane helix</keyword>
<reference evidence="3 4" key="1">
    <citation type="journal article" date="2015" name="Genome Announc.">
        <title>Expanding the biotechnology potential of lactobacilli through comparative genomics of 213 strains and associated genera.</title>
        <authorList>
            <person name="Sun Z."/>
            <person name="Harris H.M."/>
            <person name="McCann A."/>
            <person name="Guo C."/>
            <person name="Argimon S."/>
            <person name="Zhang W."/>
            <person name="Yang X."/>
            <person name="Jeffery I.B."/>
            <person name="Cooney J.C."/>
            <person name="Kagawa T.F."/>
            <person name="Liu W."/>
            <person name="Song Y."/>
            <person name="Salvetti E."/>
            <person name="Wrobel A."/>
            <person name="Rasinkangas P."/>
            <person name="Parkhill J."/>
            <person name="Rea M.C."/>
            <person name="O'Sullivan O."/>
            <person name="Ritari J."/>
            <person name="Douillard F.P."/>
            <person name="Paul Ross R."/>
            <person name="Yang R."/>
            <person name="Briner A.E."/>
            <person name="Felis G.E."/>
            <person name="de Vos W.M."/>
            <person name="Barrangou R."/>
            <person name="Klaenhammer T.R."/>
            <person name="Caufield P.W."/>
            <person name="Cui Y."/>
            <person name="Zhang H."/>
            <person name="O'Toole P.W."/>
        </authorList>
    </citation>
    <scope>NUCLEOTIDE SEQUENCE [LARGE SCALE GENOMIC DNA]</scope>
    <source>
        <strain evidence="3 4">JCM 17158</strain>
    </source>
</reference>
<feature type="signal peptide" evidence="2">
    <location>
        <begin position="1"/>
        <end position="25"/>
    </location>
</feature>
<feature type="chain" id="PRO_5006406143" evidence="2">
    <location>
        <begin position="26"/>
        <end position="196"/>
    </location>
</feature>
<dbReference type="STRING" id="1291734.FD02_GL000211"/>
<gene>
    <name evidence="3" type="ORF">FD02_GL000211</name>
</gene>
<keyword evidence="1" id="KW-0472">Membrane</keyword>